<organism evidence="3 4">
    <name type="scientific">Spartinivicinus marinus</name>
    <dbReference type="NCBI Taxonomy" id="2994442"/>
    <lineage>
        <taxon>Bacteria</taxon>
        <taxon>Pseudomonadati</taxon>
        <taxon>Pseudomonadota</taxon>
        <taxon>Gammaproteobacteria</taxon>
        <taxon>Oceanospirillales</taxon>
        <taxon>Zooshikellaceae</taxon>
        <taxon>Spartinivicinus</taxon>
    </lineage>
</organism>
<dbReference type="RefSeq" id="WP_180571630.1">
    <property type="nucleotide sequence ID" value="NZ_JACCKB010000114.1"/>
</dbReference>
<reference evidence="3 4" key="1">
    <citation type="submission" date="2020-07" db="EMBL/GenBank/DDBJ databases">
        <title>Endozoicomonas sp. nov., isolated from sediment.</title>
        <authorList>
            <person name="Gu T."/>
        </authorList>
    </citation>
    <scope>NUCLEOTIDE SEQUENCE [LARGE SCALE GENOMIC DNA]</scope>
    <source>
        <strain evidence="3 4">SM1973</strain>
    </source>
</reference>
<evidence type="ECO:0000313" key="4">
    <source>
        <dbReference type="Proteomes" id="UP000569732"/>
    </source>
</evidence>
<protein>
    <submittedName>
        <fullName evidence="3">Thioesterase</fullName>
    </submittedName>
</protein>
<name>A0A853I6W1_9GAMM</name>
<dbReference type="Gene3D" id="3.40.50.1820">
    <property type="entry name" value="alpha/beta hydrolase"/>
    <property type="match status" value="1"/>
</dbReference>
<evidence type="ECO:0000313" key="3">
    <source>
        <dbReference type="EMBL" id="NYZ69650.1"/>
    </source>
</evidence>
<dbReference type="AlphaFoldDB" id="A0A853I6W1"/>
<dbReference type="Proteomes" id="UP000569732">
    <property type="component" value="Unassembled WGS sequence"/>
</dbReference>
<feature type="domain" description="Thioesterase" evidence="2">
    <location>
        <begin position="32"/>
        <end position="251"/>
    </location>
</feature>
<comment type="similarity">
    <text evidence="1">Belongs to the thioesterase family.</text>
</comment>
<dbReference type="PANTHER" id="PTHR11487">
    <property type="entry name" value="THIOESTERASE"/>
    <property type="match status" value="1"/>
</dbReference>
<dbReference type="EMBL" id="JACCKB010000114">
    <property type="protein sequence ID" value="NYZ69650.1"/>
    <property type="molecule type" value="Genomic_DNA"/>
</dbReference>
<dbReference type="PANTHER" id="PTHR11487:SF0">
    <property type="entry name" value="S-ACYL FATTY ACID SYNTHASE THIOESTERASE, MEDIUM CHAIN"/>
    <property type="match status" value="1"/>
</dbReference>
<gene>
    <name evidence="3" type="ORF">H0A36_26915</name>
</gene>
<dbReference type="InterPro" id="IPR001031">
    <property type="entry name" value="Thioesterase"/>
</dbReference>
<evidence type="ECO:0000259" key="2">
    <source>
        <dbReference type="Pfam" id="PF00975"/>
    </source>
</evidence>
<sequence>MSKKDIFFKRRPAVKTSPWFVIFNPQEKVRIRIFCFPYAGGDANIYRDWALNMPDGVEVVGVQYPGRGGNTEPLISCCDEMVARLYSVISPMLNVNFAFFGHSNGGLISYVLVGRMSDKQKSNHIHLFISARSPAHLDLTRKKISHLEKHEFVQEIKEMGGTPEAVLKDEGLIDYLIPRLRADFRLGESYRYRKGGEQIECAVSILFGSDDGLVDNVDRWSDLVVGEFSTYELAGGHFYIHTNQQAVIDIVLLQLNESLAGTKERGVPA</sequence>
<dbReference type="Pfam" id="PF00975">
    <property type="entry name" value="Thioesterase"/>
    <property type="match status" value="1"/>
</dbReference>
<dbReference type="InterPro" id="IPR029058">
    <property type="entry name" value="AB_hydrolase_fold"/>
</dbReference>
<accession>A0A853I6W1</accession>
<dbReference type="SUPFAM" id="SSF53474">
    <property type="entry name" value="alpha/beta-Hydrolases"/>
    <property type="match status" value="1"/>
</dbReference>
<comment type="caution">
    <text evidence="3">The sequence shown here is derived from an EMBL/GenBank/DDBJ whole genome shotgun (WGS) entry which is preliminary data.</text>
</comment>
<dbReference type="InterPro" id="IPR012223">
    <property type="entry name" value="TEII"/>
</dbReference>
<dbReference type="GO" id="GO:0008610">
    <property type="term" value="P:lipid biosynthetic process"/>
    <property type="evidence" value="ECO:0007669"/>
    <property type="project" value="TreeGrafter"/>
</dbReference>
<proteinExistence type="inferred from homology"/>
<keyword evidence="4" id="KW-1185">Reference proteome</keyword>
<evidence type="ECO:0000256" key="1">
    <source>
        <dbReference type="ARBA" id="ARBA00007169"/>
    </source>
</evidence>